<feature type="transmembrane region" description="Helical" evidence="7">
    <location>
        <begin position="42"/>
        <end position="61"/>
    </location>
</feature>
<feature type="transmembrane region" description="Helical" evidence="7">
    <location>
        <begin position="203"/>
        <end position="222"/>
    </location>
</feature>
<dbReference type="CDD" id="cd17369">
    <property type="entry name" value="MFS_ShiA_like"/>
    <property type="match status" value="1"/>
</dbReference>
<evidence type="ECO:0000256" key="1">
    <source>
        <dbReference type="ARBA" id="ARBA00004651"/>
    </source>
</evidence>
<feature type="transmembrane region" description="Helical" evidence="7">
    <location>
        <begin position="323"/>
        <end position="341"/>
    </location>
</feature>
<reference evidence="9 10" key="1">
    <citation type="journal article" date="2010" name="Science">
        <title>Genomic comparison of the ants Camponotus floridanus and Harpegnathos saltator.</title>
        <authorList>
            <person name="Bonasio R."/>
            <person name="Zhang G."/>
            <person name="Ye C."/>
            <person name="Mutti N.S."/>
            <person name="Fang X."/>
            <person name="Qin N."/>
            <person name="Donahue G."/>
            <person name="Yang P."/>
            <person name="Li Q."/>
            <person name="Li C."/>
            <person name="Zhang P."/>
            <person name="Huang Z."/>
            <person name="Berger S.L."/>
            <person name="Reinberg D."/>
            <person name="Wang J."/>
            <person name="Liebig J."/>
        </authorList>
    </citation>
    <scope>NUCLEOTIDE SEQUENCE [LARGE SCALE GENOMIC DNA]</scope>
    <source>
        <strain evidence="9 10">Hsal</strain>
    </source>
</reference>
<feature type="transmembrane region" description="Helical" evidence="7">
    <location>
        <begin position="73"/>
        <end position="91"/>
    </location>
</feature>
<dbReference type="GO" id="GO:0022857">
    <property type="term" value="F:transmembrane transporter activity"/>
    <property type="evidence" value="ECO:0007669"/>
    <property type="project" value="InterPro"/>
</dbReference>
<feature type="transmembrane region" description="Helical" evidence="7">
    <location>
        <begin position="347"/>
        <end position="366"/>
    </location>
</feature>
<dbReference type="PANTHER" id="PTHR43045">
    <property type="entry name" value="SHIKIMATE TRANSPORTER"/>
    <property type="match status" value="1"/>
</dbReference>
<dbReference type="FunFam" id="1.20.1250.20:FF:000001">
    <property type="entry name" value="Dicarboxylate MFS transporter"/>
    <property type="match status" value="1"/>
</dbReference>
<feature type="transmembrane region" description="Helical" evidence="7">
    <location>
        <begin position="414"/>
        <end position="435"/>
    </location>
</feature>
<evidence type="ECO:0000256" key="5">
    <source>
        <dbReference type="ARBA" id="ARBA00022989"/>
    </source>
</evidence>
<dbReference type="GO" id="GO:0005886">
    <property type="term" value="C:plasma membrane"/>
    <property type="evidence" value="ECO:0007669"/>
    <property type="project" value="UniProtKB-SubCell"/>
</dbReference>
<evidence type="ECO:0000259" key="8">
    <source>
        <dbReference type="PROSITE" id="PS50850"/>
    </source>
</evidence>
<feature type="transmembrane region" description="Helical" evidence="7">
    <location>
        <begin position="103"/>
        <end position="124"/>
    </location>
</feature>
<proteinExistence type="predicted"/>
<evidence type="ECO:0000256" key="3">
    <source>
        <dbReference type="ARBA" id="ARBA00022475"/>
    </source>
</evidence>
<dbReference type="Proteomes" id="UP000188912">
    <property type="component" value="Chromosome"/>
</dbReference>
<feature type="transmembrane region" description="Helical" evidence="7">
    <location>
        <begin position="387"/>
        <end position="408"/>
    </location>
</feature>
<dbReference type="KEGG" id="thd:BHV28_01690"/>
<keyword evidence="2" id="KW-0813">Transport</keyword>
<comment type="subcellular location">
    <subcellularLocation>
        <location evidence="1">Cell membrane</location>
        <topology evidence="1">Multi-pass membrane protein</topology>
    </subcellularLocation>
</comment>
<dbReference type="InterPro" id="IPR036259">
    <property type="entry name" value="MFS_trans_sf"/>
</dbReference>
<sequence>MAHSPILFPTETVAEALPDHKAEQKKMFKAFFASLSGTSLEWYDFAVYGAAAAMVFNHLFFPGDDALTGTLKAFGTYAVGYVSRPLGGIFFGRLGDIVGRKKVLVWTLVLIGIATFLIGLLPGYHSVGYLAPALLVLLRFAQGIGVGGEWGGAVLLSSEFSKPEQRGFWASAAQVGPPMGNLLANGVLAALAFAFTQEQFQDWGWRVAFLLSAVLVAFGLWIRHSLEETPVFQKLEKQGARSHTPIRDIFQHESRALFSSILSRIGSDVLYAMFAVFVLAYAKQTLGMSYEQAIAAVMIASAIQVLCIPFAGWLSDKIGRRQVYAAGAFGGIASIFVFFYLMQSPDFSHLLIGVISGLFFHSLMFGPQAAFVSEQFSPHLRYTGSSLAYTFSSVVGGAIAPLLLTWFIAYDPSGLYVCLYITATAGLTLTGLAIAGPAKQDA</sequence>
<dbReference type="InterPro" id="IPR005829">
    <property type="entry name" value="Sugar_transporter_CS"/>
</dbReference>
<dbReference type="Gene3D" id="1.20.1250.20">
    <property type="entry name" value="MFS general substrate transporter like domains"/>
    <property type="match status" value="2"/>
</dbReference>
<dbReference type="AlphaFoldDB" id="A0A1U9JSP6"/>
<feature type="transmembrane region" description="Helical" evidence="7">
    <location>
        <begin position="293"/>
        <end position="311"/>
    </location>
</feature>
<keyword evidence="6 7" id="KW-0472">Membrane</keyword>
<keyword evidence="3" id="KW-1003">Cell membrane</keyword>
<evidence type="ECO:0000313" key="10">
    <source>
        <dbReference type="Proteomes" id="UP000188912"/>
    </source>
</evidence>
<evidence type="ECO:0000256" key="4">
    <source>
        <dbReference type="ARBA" id="ARBA00022692"/>
    </source>
</evidence>
<dbReference type="InterPro" id="IPR011701">
    <property type="entry name" value="MFS"/>
</dbReference>
<evidence type="ECO:0000256" key="2">
    <source>
        <dbReference type="ARBA" id="ARBA00022448"/>
    </source>
</evidence>
<dbReference type="PROSITE" id="PS00216">
    <property type="entry name" value="SUGAR_TRANSPORT_1"/>
    <property type="match status" value="1"/>
</dbReference>
<dbReference type="Pfam" id="PF07690">
    <property type="entry name" value="MFS_1"/>
    <property type="match status" value="1"/>
</dbReference>
<keyword evidence="4 7" id="KW-0812">Transmembrane</keyword>
<organism evidence="9 10">
    <name type="scientific">Candidatus Tokpelaia hoelldobleri</name>
    <dbReference type="NCBI Taxonomy" id="1902579"/>
    <lineage>
        <taxon>Bacteria</taxon>
        <taxon>Pseudomonadati</taxon>
        <taxon>Pseudomonadota</taxon>
        <taxon>Alphaproteobacteria</taxon>
        <taxon>Hyphomicrobiales</taxon>
        <taxon>Candidatus Tokpelaia</taxon>
    </lineage>
</organism>
<accession>A0A1U9JSP6</accession>
<dbReference type="InterPro" id="IPR020846">
    <property type="entry name" value="MFS_dom"/>
</dbReference>
<keyword evidence="10" id="KW-1185">Reference proteome</keyword>
<gene>
    <name evidence="9" type="ORF">BHV28_01690</name>
</gene>
<dbReference type="EMBL" id="CP017315">
    <property type="protein sequence ID" value="AQS40894.1"/>
    <property type="molecule type" value="Genomic_DNA"/>
</dbReference>
<dbReference type="PANTHER" id="PTHR43045:SF1">
    <property type="entry name" value="SHIKIMATE TRANSPORTER"/>
    <property type="match status" value="1"/>
</dbReference>
<feature type="domain" description="Major facilitator superfamily (MFS) profile" evidence="8">
    <location>
        <begin position="30"/>
        <end position="440"/>
    </location>
</feature>
<dbReference type="STRING" id="1902579.BHV28_01690"/>
<name>A0A1U9JSP6_9HYPH</name>
<keyword evidence="5 7" id="KW-1133">Transmembrane helix</keyword>
<evidence type="ECO:0000256" key="6">
    <source>
        <dbReference type="ARBA" id="ARBA00023136"/>
    </source>
</evidence>
<dbReference type="SUPFAM" id="SSF103473">
    <property type="entry name" value="MFS general substrate transporter"/>
    <property type="match status" value="1"/>
</dbReference>
<dbReference type="PROSITE" id="PS50850">
    <property type="entry name" value="MFS"/>
    <property type="match status" value="1"/>
</dbReference>
<reference evidence="9 10" key="2">
    <citation type="journal article" date="2016" name="Sci. Rep.">
        <title>The genome of Rhizobiales bacteria in predatory ants reveals urease gene functions but no genes for nitrogen fixation.</title>
        <authorList>
            <person name="Neuvonen M.M."/>
            <person name="Tamarit D."/>
            <person name="Naslund K."/>
            <person name="Liebig J."/>
            <person name="Feldhaar H."/>
            <person name="Moran N.A."/>
            <person name="Guy L."/>
            <person name="Andersson S.G."/>
        </authorList>
    </citation>
    <scope>NUCLEOTIDE SEQUENCE [LARGE SCALE GENOMIC DNA]</scope>
    <source>
        <strain evidence="9 10">Hsal</strain>
    </source>
</reference>
<protein>
    <submittedName>
        <fullName evidence="9">Major facilitator superfamily transporter</fullName>
    </submittedName>
</protein>
<feature type="transmembrane region" description="Helical" evidence="7">
    <location>
        <begin position="261"/>
        <end position="281"/>
    </location>
</feature>
<evidence type="ECO:0000256" key="7">
    <source>
        <dbReference type="SAM" id="Phobius"/>
    </source>
</evidence>
<evidence type="ECO:0000313" key="9">
    <source>
        <dbReference type="EMBL" id="AQS40894.1"/>
    </source>
</evidence>
<feature type="transmembrane region" description="Helical" evidence="7">
    <location>
        <begin position="179"/>
        <end position="197"/>
    </location>
</feature>